<dbReference type="Gene3D" id="3.30.230.10">
    <property type="match status" value="1"/>
</dbReference>
<keyword evidence="7" id="KW-0934">Plastid</keyword>
<gene>
    <name evidence="7" type="primary">rps9</name>
</gene>
<dbReference type="GO" id="GO:0003723">
    <property type="term" value="F:RNA binding"/>
    <property type="evidence" value="ECO:0007669"/>
    <property type="project" value="TreeGrafter"/>
</dbReference>
<name>A0A097KQ95_BOTBR</name>
<evidence type="ECO:0000256" key="1">
    <source>
        <dbReference type="ARBA" id="ARBA00005251"/>
    </source>
</evidence>
<dbReference type="RefSeq" id="YP_009106540.1">
    <property type="nucleotide sequence ID" value="NC_025545.1"/>
</dbReference>
<sequence length="129" mass="14216">MFPILAIGRRKSAVAQVRLIDGNDKFLVNGQDVSEYMQQDIFCLSCIEAPLNVVTLTKNCDIIAKVEGGGLVGQALALQLALARALSGLTKTARKSLKDKGLLTRDSRIKERRKYGLKKARKAPQFSKR</sequence>
<evidence type="ECO:0000256" key="5">
    <source>
        <dbReference type="ARBA" id="ARBA00035437"/>
    </source>
</evidence>
<dbReference type="GO" id="GO:0005737">
    <property type="term" value="C:cytoplasm"/>
    <property type="evidence" value="ECO:0007669"/>
    <property type="project" value="UniProtKB-ARBA"/>
</dbReference>
<dbReference type="InterPro" id="IPR020568">
    <property type="entry name" value="Ribosomal_Su5_D2-typ_SF"/>
</dbReference>
<dbReference type="NCBIfam" id="NF001099">
    <property type="entry name" value="PRK00132.1"/>
    <property type="match status" value="1"/>
</dbReference>
<dbReference type="PANTHER" id="PTHR21569:SF1">
    <property type="entry name" value="SMALL RIBOSOMAL SUBUNIT PROTEIN US9M"/>
    <property type="match status" value="1"/>
</dbReference>
<dbReference type="AlphaFoldDB" id="A0A097KQ95"/>
<evidence type="ECO:0000313" key="7">
    <source>
        <dbReference type="EMBL" id="AIT95374.1"/>
    </source>
</evidence>
<dbReference type="InterPro" id="IPR023035">
    <property type="entry name" value="Ribosomal_uS9_bac/plastid"/>
</dbReference>
<reference evidence="7" key="1">
    <citation type="journal article" date="2014" name="BMC Evol. Biol.">
        <title>Chloroplast phylogenomic analysis resolves deep-level relationships within the green algal class Trebouxiophyceae.</title>
        <authorList>
            <person name="Lemieux C."/>
            <person name="Otis C."/>
            <person name="Turmel M."/>
        </authorList>
    </citation>
    <scope>NUCLEOTIDE SEQUENCE</scope>
</reference>
<keyword evidence="7" id="KW-0150">Chloroplast</keyword>
<dbReference type="FunFam" id="3.30.230.10:FF:000001">
    <property type="entry name" value="30S ribosomal protein S9"/>
    <property type="match status" value="1"/>
</dbReference>
<accession>A0A097KQ95</accession>
<dbReference type="GeneID" id="22160920"/>
<evidence type="ECO:0000256" key="4">
    <source>
        <dbReference type="ARBA" id="ARBA00035152"/>
    </source>
</evidence>
<dbReference type="GO" id="GO:0015935">
    <property type="term" value="C:small ribosomal subunit"/>
    <property type="evidence" value="ECO:0007669"/>
    <property type="project" value="UniProtKB-ARBA"/>
</dbReference>
<dbReference type="PANTHER" id="PTHR21569">
    <property type="entry name" value="RIBOSOMAL PROTEIN S9"/>
    <property type="match status" value="1"/>
</dbReference>
<dbReference type="InterPro" id="IPR014721">
    <property type="entry name" value="Ribsml_uS5_D2-typ_fold_subgr"/>
</dbReference>
<protein>
    <recommendedName>
        <fullName evidence="4">Small ribosomal subunit protein uS9c</fullName>
    </recommendedName>
    <alternativeName>
        <fullName evidence="5">30S ribosomal protein S9, chloroplastic</fullName>
    </alternativeName>
</protein>
<dbReference type="InterPro" id="IPR000754">
    <property type="entry name" value="Ribosomal_uS9"/>
</dbReference>
<dbReference type="PROSITE" id="PS00360">
    <property type="entry name" value="RIBOSOMAL_S9"/>
    <property type="match status" value="1"/>
</dbReference>
<dbReference type="GO" id="GO:0003735">
    <property type="term" value="F:structural constituent of ribosome"/>
    <property type="evidence" value="ECO:0007669"/>
    <property type="project" value="InterPro"/>
</dbReference>
<evidence type="ECO:0000256" key="2">
    <source>
        <dbReference type="ARBA" id="ARBA00022980"/>
    </source>
</evidence>
<comment type="similarity">
    <text evidence="1 6">Belongs to the universal ribosomal protein uS9 family.</text>
</comment>
<organism evidence="7">
    <name type="scientific">Botryococcus braunii</name>
    <name type="common">Green alga</name>
    <dbReference type="NCBI Taxonomy" id="38881"/>
    <lineage>
        <taxon>Eukaryota</taxon>
        <taxon>Viridiplantae</taxon>
        <taxon>Chlorophyta</taxon>
        <taxon>core chlorophytes</taxon>
        <taxon>Trebouxiophyceae</taxon>
        <taxon>Trebouxiophyceae incertae sedis</taxon>
        <taxon>Elliptochloris clade</taxon>
        <taxon>Botryococcus</taxon>
    </lineage>
</organism>
<dbReference type="GO" id="GO:0006412">
    <property type="term" value="P:translation"/>
    <property type="evidence" value="ECO:0007669"/>
    <property type="project" value="InterPro"/>
</dbReference>
<dbReference type="EMBL" id="KM462884">
    <property type="protein sequence ID" value="AIT95374.1"/>
    <property type="molecule type" value="Genomic_DNA"/>
</dbReference>
<dbReference type="Pfam" id="PF00380">
    <property type="entry name" value="Ribosomal_S9"/>
    <property type="match status" value="1"/>
</dbReference>
<evidence type="ECO:0000256" key="3">
    <source>
        <dbReference type="ARBA" id="ARBA00023274"/>
    </source>
</evidence>
<dbReference type="InterPro" id="IPR020574">
    <property type="entry name" value="Ribosomal_uS9_CS"/>
</dbReference>
<keyword evidence="2 6" id="KW-0689">Ribosomal protein</keyword>
<geneLocation type="chloroplast" evidence="7"/>
<dbReference type="SUPFAM" id="SSF54211">
    <property type="entry name" value="Ribosomal protein S5 domain 2-like"/>
    <property type="match status" value="1"/>
</dbReference>
<evidence type="ECO:0000256" key="6">
    <source>
        <dbReference type="RuleBase" id="RU003815"/>
    </source>
</evidence>
<keyword evidence="3 6" id="KW-0687">Ribonucleoprotein</keyword>
<proteinExistence type="inferred from homology"/>